<feature type="compositionally biased region" description="Basic and acidic residues" evidence="1">
    <location>
        <begin position="4931"/>
        <end position="4945"/>
    </location>
</feature>
<dbReference type="Proteomes" id="UP000887562">
    <property type="component" value="Unplaced"/>
</dbReference>
<dbReference type="CDD" id="cd01450">
    <property type="entry name" value="vWFA_subfamily_ECM"/>
    <property type="match status" value="1"/>
</dbReference>
<dbReference type="PANTHER" id="PTHR24020:SF87">
    <property type="entry name" value="COLLAGEN ALPHA-1(VI) CHAIN-LIKE"/>
    <property type="match status" value="1"/>
</dbReference>
<dbReference type="SMART" id="SM00327">
    <property type="entry name" value="VWA"/>
    <property type="match status" value="1"/>
</dbReference>
<dbReference type="Gene3D" id="3.40.50.410">
    <property type="entry name" value="von Willebrand factor, type A domain"/>
    <property type="match status" value="1"/>
</dbReference>
<dbReference type="InterPro" id="IPR003582">
    <property type="entry name" value="ShKT_dom"/>
</dbReference>
<proteinExistence type="predicted"/>
<dbReference type="WBParaSite" id="maker-E.canG7_contigs_7757-snap-gene-0.34-mRNA-1">
    <property type="protein sequence ID" value="maker-E.canG7_contigs_7757-snap-gene-0.34-mRNA-1"/>
    <property type="gene ID" value="EcG7_01769"/>
</dbReference>
<dbReference type="InterPro" id="IPR036465">
    <property type="entry name" value="vWFA_dom_sf"/>
</dbReference>
<keyword evidence="5" id="KW-1185">Reference proteome</keyword>
<accession>A0A915F0C2</accession>
<dbReference type="SMART" id="SM00254">
    <property type="entry name" value="ShKT"/>
    <property type="match status" value="3"/>
</dbReference>
<feature type="compositionally biased region" description="Basic and acidic residues" evidence="1">
    <location>
        <begin position="4760"/>
        <end position="4770"/>
    </location>
</feature>
<feature type="chain" id="PRO_5037134584" evidence="2">
    <location>
        <begin position="27"/>
        <end position="5580"/>
    </location>
</feature>
<name>A0A915F0C2_9CEST</name>
<dbReference type="InterPro" id="IPR050525">
    <property type="entry name" value="ECM_Assembly_Org"/>
</dbReference>
<reference evidence="6" key="1">
    <citation type="submission" date="2022-11" db="UniProtKB">
        <authorList>
            <consortium name="WormBaseParasite"/>
        </authorList>
    </citation>
    <scope>IDENTIFICATION</scope>
</reference>
<evidence type="ECO:0000313" key="5">
    <source>
        <dbReference type="Proteomes" id="UP000887562"/>
    </source>
</evidence>
<evidence type="ECO:0000259" key="4">
    <source>
        <dbReference type="PROSITE" id="PS50948"/>
    </source>
</evidence>
<feature type="compositionally biased region" description="Polar residues" evidence="1">
    <location>
        <begin position="4771"/>
        <end position="4782"/>
    </location>
</feature>
<dbReference type="InterPro" id="IPR002035">
    <property type="entry name" value="VWF_A"/>
</dbReference>
<evidence type="ECO:0000256" key="2">
    <source>
        <dbReference type="SAM" id="SignalP"/>
    </source>
</evidence>
<dbReference type="InterPro" id="IPR003609">
    <property type="entry name" value="Pan_app"/>
</dbReference>
<dbReference type="PROSITE" id="PS50234">
    <property type="entry name" value="VWFA"/>
    <property type="match status" value="1"/>
</dbReference>
<feature type="region of interest" description="Disordered" evidence="1">
    <location>
        <begin position="4758"/>
        <end position="4817"/>
    </location>
</feature>
<evidence type="ECO:0000256" key="1">
    <source>
        <dbReference type="SAM" id="MobiDB-lite"/>
    </source>
</evidence>
<protein>
    <submittedName>
        <fullName evidence="6">Uncharacterized protein</fullName>
    </submittedName>
</protein>
<sequence length="5580" mass="628470">MAQLPLTGLLALIVLISAVATRLSDGDDCPQSTVSEVCHNGTLLLVAEKYLKDAKDNCVKVVDRRQLPELICPPPTLIKASPCSPEGQMTEFYETYRKLNCKCEKVIISQQKACPCEPCETTRNDCDPHSKTVEVTTICYRHGTNGRCDPVRQVSYEPCGDCPNSVARRELPCDYCKGRRDVVLVTQFREESSPRRCLVSERRISEPCECKKGVTTKLVCVNNDARMRQMTHRRQISCFECSTKTIEVVEKKIKCRGQALVRQPCKRDPTTGIGFQEIRLVSERSVNCTCTRSVRAIKQVCSCPPGVKQETVCHGHSNTMIVKSIRYRLHQKDRNRVSCRAVVHLKHLPPPPCPPLNETVAENQSVPLKEVCDPQTCQRHIVASEWQLEGCECRRMVRKEVAGKCCCPKPNIEVSPCVGNQRSVHKNSYVLINGQCLRHVTNKIEPCRSNLQDLHRVYCDETLGAKVYETSTFRELAGGTLETLQRRTIPVVCNDTYVESAGTCKRDAATGRMIRTAVVMSSSREGCECTAPRAHILTTACDCVDVETGEVKQEGESFKEEVPCETHCTPGGELCGTPACQRKTRWFNMIYLGEGDPPRCRCPADSKIIRTCNLDGGVKWQMAQTRYRLEAGRCTPQETRWQETVNCSEGLVGQERGPRRPEGLQEVRLVFETLVGCKCVRAEKQLQCPWRCPEPTRHVYCDTALGGESVVEVTWFNLIGCKCQRQVQRKRSKISCPPDRKGKAICNPATNELEQTITKFILIGGKCREIVETERRPVRCSEDLLTTHQAVKQPLLRCNKEMGQGELVRPVWRVSECRCTRGEEILLRGRCQCNDPRTITSCDPDKGVRIHQVTKFTLNKQTLQCVSNTTVEEEPFSCPKAETIYTPCDPLTGKKKMIVVSFVPENCICKRREEEHSLSCRCGVDKPSFGKSVCNVLRREISMEGTLKEWRDDINQCVDVVKRITYPHVCSPKVKFIQSPCMKGKMEVKKIIQEPDPNDCKCITNVTVSRVDCRCPPKKTVLGSCDSGEERQTLVYLDRDWDALTKQCIYKNRHQEDLVCDCPTSTESTLCVKGLMEARRTRYEVYMGRLGCKREEEVQRWQPNCSAKAVREDFGQCNLTTCRRSLTVYTQTYNPATCQCDWQLKEEKQCSCCSCPEPKVTFTCHNNTEWIAQSDYYVPHVKGCGHACRKHSIVSRQPIQCNVSAKETEPRWSECDKSTCLQELFYTEASPVHCECGKTKRVLQTRQCCCTQEPEESDKCHEGTLLHVLKTVSLVDHRCKESVQYVTKQTECDQPSERKTGVCDPLTCKRPLFEVTYTRDKESCECLPRQKLIGSEDCCCLPPPKPTKTCVGECYMNVQTLAHFDEAQKTCVRTESVNRHCPTCPLPSEVVKPCGSAGNCVQSVTRTEYHLEDCKCKPREMVTTRNCCCQQPPEERQQEDKAGTCLPKEHVLLYRRVAYDLVDGKCVKRIEEHRTPVECPPREVNGSQPLVERGECDKASCLRKVKQSRGVLNGCRCQQMTSESTEACCCNQFQPQVKEICRSDGTILKETKYWKASDGKCKPEVFVEVLPKVECPPIKVQPTGPCEISTGRQPIKIAKYEFKNCKCLPVNETIKDRQCRCKENEETYGECDAITCLQNVTVTQYKQEGGVCKAQLPITKLQPCCCTPKESEPKVLRECNPKTGSIHETTVKHVFDKAKSECRPVKAVRILPPNECPKKPLIKRGRCNIASGVAIDIVARSLFNTKSCTCGKSVAPVQRICDCSHLPTIPSETHCDEENAELVTTKTKFVLENNAFCPPVQETPGTCDHETCLTTVETTRHVLEGCRCVERRSSHQETCCCPKPQVTEACLENGTLLIQRHVNYTFNPEKRSCETAVQVVRQPIDCEANRSVEISRHCNTMTCRPTRLVEVHTPQNCKCTPKRLTVVDNERHCCCRPPKETFSCQNDRGLVTKRNLSYTLENDTCIAKVVKSEEKIRCPEPDVTLGPCSRETKMQAVTNVSYDLQDCKCRKRVTRSTQACGCPAPEIALGQCSNESQTRNVSRVSYTPVNGTCVKKVNVLRSEPCKCPPSRTTRLCEEGSWVSRSYTYRLTERDGRTDCIKETETEKALVTCPPASQLTSGECDAEKQSRNVSFKHFLVNPTTCQCVPHVEIKLEACDCHRKNRKEVVCKGRELTIDNYEYFSNPGDQNCSLKTSHEVKTITCPTNRQVVRQSGGCVIKRANGTYRAEVTRWQELKQCECVPREEIVEKLCDCPQPEESSRCADNSLLITERLHFTRRGDQCIAERVMTRQKTRCESETQISGVSSCTKSANESGECYETVAVEQYYVENCKCLKKSLTLRRLCCAPPAKTRRRCDAKRRQWKSTVTKFSIVPGDLAALNYETTDMVVCPAKTVHEDCNKETDAWTQTTTWFEIDDCECKKREAVKTGKCACPKREVWESPCEKHFRTVKIKSYEFVDGECVPYVTSTQERCSCPDGSFQRVRCDGNGQLTKCTLTYTFVAASRQCKARKLCVSWLQSCPASKRYSVGTCGPETGYRQRISEVNYNLDKATCKCKARIINRWDAYCGCAHLNSQNVSCDNGVKTTTVTTYKLIDGECIPDEDSKWEKIVCPSTREEIGACDRDPNSPTRGLLTKTIHTYDIDKCNCIPRTSNVSEICDCNLRYGGRNETKCQDNEVEVSTTQWTLKDGDCQPTIKISRSSLRCRPPRVDRRCIDSGTTLVERRSKFILTTDGPTPVCTEQQTERPISACSLKGGSKTWKVRGPCNPSTCRRTVHVYKRASQGCKCPTKKMTRTEVCCCLKSKPVNTTCLARAHVLEKSFISHTLISTVTIDGKRHAVEPYCTEMKHKIRLPVTCVATKPRILMGECQADQNRTVQVIGSHPIGCQCKDYKIRRLSIRCGCPKFLKHVYGQCVNAQQVEKVVTLQAVSYTKSLNGSRVNASRCRPVVVSRRTLPCACAEKPQVLSKCLSGNLLRVEETQLQFNATSRICQRETIERVLPTICPLPEKTISECGGEETGFTATETVTTWTPVDCECVPKTTKRPFVCNCTAKYPSHSRKVCKMDHILETTVTSSRLKGYKCVPHIVKSTTQIIAWFEKVPVNCKCEWQPITSAAALRARGLPSFEWCSCPDTMEVESKCRPTGSDQYLHQRTLVKYQRQGSDCIPVRETLYSNFSCKEGMHTYKSACDPLTGLSTERRVTMRVEDCVCRPVTESSRRCACACAPTPLIHITCRPENGLIETIEESLELVDCECRRRVRRTSRIVDCPGAGGAVLQRHEGTCMVDKNSGNSYRNVTWITNDREGCRCVQRRHWAREICACNPQERNFTRCVDNARLEIRTIRRVLTDGNQCVKKEIARAVLAVSCPEARVVESVCDNVTGLATVSKLQPVIEKCHCRTQLQHYKVPCKCNPLEKLIHKSPCNKTTCLSTAIYAYEVPDSSSNSSCVIKKAVKEVKCCCPPPQREHFCEPSSGMSGIWVREFHLSNGQCVPVMQITLEQPLICPHNVTTFTKTMKSGKIRFFRNTAVREGCKCRNNRETVHSQWECPKSTRNKTCVKLDGTNQFAWQTTISLWRASKGKVPTCEHHEVKTDVSPVTCLPPNVTESVCFPVDARHGFVRNVTIHSMRAVGCGCVSGEPEVKVEICNCSRPVVNITYSESEGLITETVIQFNATSDRSRCVPHEIRRQWRLTCFPTEPVFRNTTACENGRFYKIFMKRTPENFRCRTLIKRVPHPCDCPKPVTRTACLSDRITKLVTTTQFTRRRLEGPCEREERSVKSVTSCDKLPEEELRAGRDYTISPVGGNSTYSVLHVYSCGTGGSACTRRVVRVTITRAPDGCRCAVRRTEGSEACCCNAEGLLSNIEKPKKSQWVDCESMNHPISVRQQRTWHLMDGKCWPLTFTSSKPLVCSDKEVVRPVGTCINGTQRFLVVKSVRDDCRCKTVKSIESRPCLCQTVSSAEVIFVVDESVSSRAPDYSRRVRDILQLTIHAFKDSHNGTLGAFRFAVVKYSSDPSIAFNLGQYDESAPMLSHVERLNYEGRLSNINKALALTKREVLPRVRAGVTTMIYVISDGVNDESAGASQIASELATAGIQILALAVGADARGQAFLRSLTSKPRSRHFMVYALEEKADVLSNWLINSLCIQACPEGTQTRGFCSRETGCLGHIYGHSYRFNTDLGKCIGTSTRRPYRCCKLSVNFVGVLCQRVTESHPLQIGCLEAPREESRCVNGSLILTKELWKLSKSKNGLSVCQHFKIEQDVTGQLLRDCPPEEIQQGGCNSDGVRTEVTIKRKLEDCKCKVTKQEATKRCICDSKTREEERCIGDNVMWLTIRKEVLNADGYCEEKETVVKKSISCAEPKMIAGACDPLTCKRRVIYVREQPEQCKCREKRKVFFEPCCCLASRTASQETDCFNDTTRVTTETSIDFSKDKRSCVKKTELFYEPVDCPTSSVFIKSECVHIGNDTNVVTESEKQSDSNLLYRRVEIISWDLVNCRCLASRRWEFETCGCREVENPEVHECHDKEGILISYQQNHQLSVSGTNGTYVGSEAIGKRFNQLKQASCMPVFSGRTILQTVCPDDAVKHGPCVYASDGGSRAFRKVETQVWQREGCKCKQLPANVTEELCGCRRKIWTRKRCSSEPEDRGAVLLINVTRERLLQTPRGPKCKVDTQLRKQPIKCPLSSVHYSNCSNGHMTVTIDVISLKACKCKTNRITRQLRCLEIAMDGRNLGPLGTKDQSKNMSSTSEAFQDFEQLRERLSNLGLSDIQKQDGVEEGKSRQQLGEYSQSEFKTGKRKDFGKSFPLKKANYSPQLPEPTETLNVSERRKVTEPSHFGYADEPFVIKAHRVFHGPVKPESEMLKVMKPISDEVEKPLVDKWTKTVRPPTHEDIIEGKSKEASESRQNVTRLESEMPKLMNHISDEIEKLVTDEWTKTVRPPFHEDMVHEKSKEASELHSTPIKLESEVPKVVKPISDEAGTLVVDKRTKTVRPPSHEDMAREKSKEAPESHQTSTRSEPTPEVSSEFRRKKRQDKPPKQNVINFIECADLLPSDKCVELDKGPNSQCDRPGQIRDELCRKTCHLCQDLPINRTDFTAEVSGPNDCLVTDVRYDRRYHLTTLKSAGLSRCKYACNNDPRCMGFDFYVPLNEAVQGSCVLSTVDRLTLQRRLNLKKVETGANAEDLSRMDSKRCIRFQRVRRPRDLEPTLNYIFNCTCENLSSENALAFTISSVDDESSKGRLHCVKEAEIRAVNWRGQVTCQPPGIPASRGRSGSSNTTTEARQASSTDPCLDMKSTEWCEEVAKTAACKQPAFRAVCGGTCGVCVCNRSYEYVGRCLPNGRMTVVKIENAYSSLHGRCVSTKHVRVFPCEVCPAQPYELIQPCDPKTEARLVVHVIPVFNSSNPNKCKLKVSKKALSCKDCMFEGAHSIERSSVSSCKKRRNGTHRQVLRTEYVVNEDGCCKIRKSLRSFPCVGCPAPRVSLSKCLGGWQLRTIIFFTRPTTGKFSDESKGIPSSACFRHVISTKERCILTETNRKTNLCVSSLTFLIGVISGGCTDLLGSRECREFKDGDLCLGNPKMALKLCARQCNLC</sequence>
<feature type="region of interest" description="Disordered" evidence="1">
    <location>
        <begin position="4931"/>
        <end position="4951"/>
    </location>
</feature>
<keyword evidence="2" id="KW-0732">Signal</keyword>
<feature type="compositionally biased region" description="Basic and acidic residues" evidence="1">
    <location>
        <begin position="4973"/>
        <end position="4998"/>
    </location>
</feature>
<evidence type="ECO:0000259" key="3">
    <source>
        <dbReference type="PROSITE" id="PS50234"/>
    </source>
</evidence>
<dbReference type="SUPFAM" id="SSF53300">
    <property type="entry name" value="vWA-like"/>
    <property type="match status" value="1"/>
</dbReference>
<dbReference type="PROSITE" id="PS50948">
    <property type="entry name" value="PAN"/>
    <property type="match status" value="1"/>
</dbReference>
<evidence type="ECO:0000313" key="6">
    <source>
        <dbReference type="WBParaSite" id="maker-E.canG7_contigs_7757-snap-gene-0.34-mRNA-1"/>
    </source>
</evidence>
<feature type="compositionally biased region" description="Polar residues" evidence="1">
    <location>
        <begin position="5265"/>
        <end position="5277"/>
    </location>
</feature>
<feature type="signal peptide" evidence="2">
    <location>
        <begin position="1"/>
        <end position="26"/>
    </location>
</feature>
<feature type="domain" description="Apple" evidence="4">
    <location>
        <begin position="5094"/>
        <end position="5177"/>
    </location>
</feature>
<feature type="region of interest" description="Disordered" evidence="1">
    <location>
        <begin position="5251"/>
        <end position="5278"/>
    </location>
</feature>
<feature type="domain" description="VWFA" evidence="3">
    <location>
        <begin position="3954"/>
        <end position="4136"/>
    </location>
</feature>
<dbReference type="PANTHER" id="PTHR24020">
    <property type="entry name" value="COLLAGEN ALPHA"/>
    <property type="match status" value="1"/>
</dbReference>
<organism evidence="5 6">
    <name type="scientific">Echinococcus canadensis</name>
    <dbReference type="NCBI Taxonomy" id="519352"/>
    <lineage>
        <taxon>Eukaryota</taxon>
        <taxon>Metazoa</taxon>
        <taxon>Spiralia</taxon>
        <taxon>Lophotrochozoa</taxon>
        <taxon>Platyhelminthes</taxon>
        <taxon>Cestoda</taxon>
        <taxon>Eucestoda</taxon>
        <taxon>Cyclophyllidea</taxon>
        <taxon>Taeniidae</taxon>
        <taxon>Echinococcus</taxon>
        <taxon>Echinococcus canadensis group</taxon>
    </lineage>
</organism>
<feature type="region of interest" description="Disordered" evidence="1">
    <location>
        <begin position="4972"/>
        <end position="5026"/>
    </location>
</feature>
<dbReference type="Pfam" id="PF00092">
    <property type="entry name" value="VWA"/>
    <property type="match status" value="1"/>
</dbReference>